<evidence type="ECO:0000313" key="16">
    <source>
        <dbReference type="Proteomes" id="UP001595908"/>
    </source>
</evidence>
<feature type="active site" description="Charge relay system" evidence="10">
    <location>
        <position position="110"/>
    </location>
</feature>
<reference evidence="16" key="1">
    <citation type="journal article" date="2019" name="Int. J. Syst. Evol. Microbiol.">
        <title>The Global Catalogue of Microorganisms (GCM) 10K type strain sequencing project: providing services to taxonomists for standard genome sequencing and annotation.</title>
        <authorList>
            <consortium name="The Broad Institute Genomics Platform"/>
            <consortium name="The Broad Institute Genome Sequencing Center for Infectious Disease"/>
            <person name="Wu L."/>
            <person name="Ma J."/>
        </authorList>
    </citation>
    <scope>NUCLEOTIDE SEQUENCE [LARGE SCALE GENOMIC DNA]</scope>
    <source>
        <strain evidence="16">ICMP 257</strain>
    </source>
</reference>
<evidence type="ECO:0000256" key="9">
    <source>
        <dbReference type="ARBA" id="ARBA00023136"/>
    </source>
</evidence>
<feature type="compositionally biased region" description="Low complexity" evidence="11">
    <location>
        <begin position="374"/>
        <end position="383"/>
    </location>
</feature>
<evidence type="ECO:0000256" key="1">
    <source>
        <dbReference type="ARBA" id="ARBA00004162"/>
    </source>
</evidence>
<evidence type="ECO:0000256" key="4">
    <source>
        <dbReference type="ARBA" id="ARBA00022670"/>
    </source>
</evidence>
<keyword evidence="8 12" id="KW-1133">Transmembrane helix</keyword>
<feature type="region of interest" description="Disordered" evidence="11">
    <location>
        <begin position="414"/>
        <end position="467"/>
    </location>
</feature>
<evidence type="ECO:0000256" key="6">
    <source>
        <dbReference type="ARBA" id="ARBA00022801"/>
    </source>
</evidence>
<evidence type="ECO:0000256" key="11">
    <source>
        <dbReference type="SAM" id="MobiDB-lite"/>
    </source>
</evidence>
<dbReference type="InterPro" id="IPR050131">
    <property type="entry name" value="Peptidase_S8_subtilisin-like"/>
</dbReference>
<organism evidence="15 16">
    <name type="scientific">Streptomyces atroolivaceus</name>
    <dbReference type="NCBI Taxonomy" id="66869"/>
    <lineage>
        <taxon>Bacteria</taxon>
        <taxon>Bacillati</taxon>
        <taxon>Actinomycetota</taxon>
        <taxon>Actinomycetes</taxon>
        <taxon>Kitasatosporales</taxon>
        <taxon>Streptomycetaceae</taxon>
        <taxon>Streptomyces</taxon>
    </lineage>
</organism>
<dbReference type="InterPro" id="IPR023827">
    <property type="entry name" value="Peptidase_S8_Asp-AS"/>
</dbReference>
<comment type="caution">
    <text evidence="15">The sequence shown here is derived from an EMBL/GenBank/DDBJ whole genome shotgun (WGS) entry which is preliminary data.</text>
</comment>
<sequence length="467" mass="47493">MESSRTRMRMLTRSVHKGRQRAVLSTALAALLVAASGGHAQADSIRSDQWHLTAMKAEEMWRTSTGKGVTVAVIDSGVDRSNPDLEGQVLDGKDFAPGESGDEHTGYDGHGTGIAALIAGTGDSRGGDGAFGLAPGVKILPVRVPDKAANLAEDIEQFNATVPAAIRYSADKGAQVINISLGTSGGSQKLTDSVKYALDKGSLVFAAVGNDAKSTNSVKYPGATPGAVGVAAIGKDLQRTEESQFGPQVDLSAPGEEMIHACPSETGLCKSHGTSDATALASASAALIWSKHPDWTNNQVLRVLLNTAGGPTTGEERADDIGYGIVRPRIALKTPGDPGPADEYPLPDLAAAESPAPSAAPSKATGGSEKSDEPASAAPAAGDSGNTTLWIGLGIGAAALIGAAAAVVVVRSRRRSAARAVPQPHPYQPPHPYQQQPQPPYPAYGPPPGGPGTGTPYGGPPGQGPAA</sequence>
<dbReference type="Pfam" id="PF00082">
    <property type="entry name" value="Peptidase_S8"/>
    <property type="match status" value="1"/>
</dbReference>
<feature type="compositionally biased region" description="Pro residues" evidence="11">
    <location>
        <begin position="423"/>
        <end position="450"/>
    </location>
</feature>
<evidence type="ECO:0000256" key="12">
    <source>
        <dbReference type="SAM" id="Phobius"/>
    </source>
</evidence>
<feature type="signal peptide" evidence="13">
    <location>
        <begin position="1"/>
        <end position="42"/>
    </location>
</feature>
<dbReference type="PROSITE" id="PS00136">
    <property type="entry name" value="SUBTILASE_ASP"/>
    <property type="match status" value="1"/>
</dbReference>
<dbReference type="Proteomes" id="UP001595908">
    <property type="component" value="Unassembled WGS sequence"/>
</dbReference>
<feature type="active site" description="Charge relay system" evidence="10">
    <location>
        <position position="75"/>
    </location>
</feature>
<keyword evidence="5 12" id="KW-0812">Transmembrane</keyword>
<dbReference type="NCBIfam" id="TIGR03921">
    <property type="entry name" value="T7SS_mycosin"/>
    <property type="match status" value="1"/>
</dbReference>
<dbReference type="RefSeq" id="WP_382064322.1">
    <property type="nucleotide sequence ID" value="NZ_JBHSJE010000002.1"/>
</dbReference>
<dbReference type="GO" id="GO:0008233">
    <property type="term" value="F:peptidase activity"/>
    <property type="evidence" value="ECO:0007669"/>
    <property type="project" value="UniProtKB-KW"/>
</dbReference>
<dbReference type="InterPro" id="IPR015500">
    <property type="entry name" value="Peptidase_S8_subtilisin-rel"/>
</dbReference>
<protein>
    <submittedName>
        <fullName evidence="15">Type VII secretion-associated serine protease mycosin</fullName>
    </submittedName>
</protein>
<dbReference type="GO" id="GO:0006508">
    <property type="term" value="P:proteolysis"/>
    <property type="evidence" value="ECO:0007669"/>
    <property type="project" value="UniProtKB-KW"/>
</dbReference>
<evidence type="ECO:0000313" key="15">
    <source>
        <dbReference type="EMBL" id="MFC4979235.1"/>
    </source>
</evidence>
<keyword evidence="4 10" id="KW-0645">Protease</keyword>
<feature type="transmembrane region" description="Helical" evidence="12">
    <location>
        <begin position="389"/>
        <end position="410"/>
    </location>
</feature>
<dbReference type="InterPro" id="IPR036852">
    <property type="entry name" value="Peptidase_S8/S53_dom_sf"/>
</dbReference>
<keyword evidence="3" id="KW-1003">Cell membrane</keyword>
<dbReference type="PROSITE" id="PS51892">
    <property type="entry name" value="SUBTILASE"/>
    <property type="match status" value="1"/>
</dbReference>
<keyword evidence="16" id="KW-1185">Reference proteome</keyword>
<evidence type="ECO:0000256" key="5">
    <source>
        <dbReference type="ARBA" id="ARBA00022692"/>
    </source>
</evidence>
<dbReference type="PRINTS" id="PR00723">
    <property type="entry name" value="SUBTILISIN"/>
</dbReference>
<keyword evidence="13" id="KW-0732">Signal</keyword>
<gene>
    <name evidence="15" type="primary">mycP</name>
    <name evidence="15" type="ORF">ACFPL4_12785</name>
</gene>
<feature type="active site" description="Charge relay system" evidence="10">
    <location>
        <position position="275"/>
    </location>
</feature>
<proteinExistence type="inferred from homology"/>
<name>A0ABV9V7Q8_STRAZ</name>
<evidence type="ECO:0000259" key="14">
    <source>
        <dbReference type="Pfam" id="PF00082"/>
    </source>
</evidence>
<feature type="chain" id="PRO_5046438818" evidence="13">
    <location>
        <begin position="43"/>
        <end position="467"/>
    </location>
</feature>
<comment type="similarity">
    <text evidence="2 10">Belongs to the peptidase S8 family.</text>
</comment>
<keyword evidence="9 12" id="KW-0472">Membrane</keyword>
<dbReference type="PANTHER" id="PTHR43806:SF11">
    <property type="entry name" value="CEREVISIN-RELATED"/>
    <property type="match status" value="1"/>
</dbReference>
<feature type="domain" description="Peptidase S8/S53" evidence="14">
    <location>
        <begin position="66"/>
        <end position="314"/>
    </location>
</feature>
<dbReference type="PANTHER" id="PTHR43806">
    <property type="entry name" value="PEPTIDASE S8"/>
    <property type="match status" value="1"/>
</dbReference>
<evidence type="ECO:0000256" key="13">
    <source>
        <dbReference type="SAM" id="SignalP"/>
    </source>
</evidence>
<comment type="subcellular location">
    <subcellularLocation>
        <location evidence="1">Cell membrane</location>
        <topology evidence="1">Single-pass membrane protein</topology>
    </subcellularLocation>
</comment>
<evidence type="ECO:0000256" key="7">
    <source>
        <dbReference type="ARBA" id="ARBA00022825"/>
    </source>
</evidence>
<dbReference type="SUPFAM" id="SSF52743">
    <property type="entry name" value="Subtilisin-like"/>
    <property type="match status" value="1"/>
</dbReference>
<keyword evidence="7 10" id="KW-0720">Serine protease</keyword>
<evidence type="ECO:0000256" key="3">
    <source>
        <dbReference type="ARBA" id="ARBA00022475"/>
    </source>
</evidence>
<dbReference type="EMBL" id="JBHSJE010000002">
    <property type="protein sequence ID" value="MFC4979235.1"/>
    <property type="molecule type" value="Genomic_DNA"/>
</dbReference>
<feature type="compositionally biased region" description="Pro residues" evidence="11">
    <location>
        <begin position="458"/>
        <end position="467"/>
    </location>
</feature>
<dbReference type="InterPro" id="IPR000209">
    <property type="entry name" value="Peptidase_S8/S53_dom"/>
</dbReference>
<evidence type="ECO:0000256" key="10">
    <source>
        <dbReference type="PROSITE-ProRule" id="PRU01240"/>
    </source>
</evidence>
<dbReference type="Gene3D" id="3.40.50.200">
    <property type="entry name" value="Peptidase S8/S53 domain"/>
    <property type="match status" value="1"/>
</dbReference>
<dbReference type="InterPro" id="IPR023834">
    <property type="entry name" value="T7SS_pept_S8A_mycosin"/>
</dbReference>
<evidence type="ECO:0000256" key="8">
    <source>
        <dbReference type="ARBA" id="ARBA00022989"/>
    </source>
</evidence>
<evidence type="ECO:0000256" key="2">
    <source>
        <dbReference type="ARBA" id="ARBA00011073"/>
    </source>
</evidence>
<feature type="region of interest" description="Disordered" evidence="11">
    <location>
        <begin position="332"/>
        <end position="383"/>
    </location>
</feature>
<keyword evidence="6 10" id="KW-0378">Hydrolase</keyword>
<accession>A0ABV9V7Q8</accession>
<feature type="compositionally biased region" description="Low complexity" evidence="11">
    <location>
        <begin position="350"/>
        <end position="364"/>
    </location>
</feature>